<name>A0ACC7M2K6_9BURK</name>
<protein>
    <submittedName>
        <fullName evidence="1">TonB-dependent receptor</fullName>
    </submittedName>
</protein>
<comment type="caution">
    <text evidence="1">The sequence shown here is derived from an EMBL/GenBank/DDBJ whole genome shotgun (WGS) entry which is preliminary data.</text>
</comment>
<dbReference type="EMBL" id="JASNRB020000001">
    <property type="protein sequence ID" value="MFJ1466106.1"/>
    <property type="molecule type" value="Genomic_DNA"/>
</dbReference>
<keyword evidence="1" id="KW-0675">Receptor</keyword>
<gene>
    <name evidence="1" type="ORF">QPK29_000165</name>
</gene>
<evidence type="ECO:0000313" key="1">
    <source>
        <dbReference type="EMBL" id="MFJ1466106.1"/>
    </source>
</evidence>
<keyword evidence="2" id="KW-1185">Reference proteome</keyword>
<reference evidence="1" key="1">
    <citation type="submission" date="2024-11" db="EMBL/GenBank/DDBJ databases">
        <title>Description of Massilia orientalis sp. nov., isolated from rhizosphere soil of Ageratina adenophora.</title>
        <authorList>
            <person name="Wang Y."/>
        </authorList>
    </citation>
    <scope>NUCLEOTIDE SEQUENCE</scope>
    <source>
        <strain evidence="1">YIM B02787</strain>
    </source>
</reference>
<evidence type="ECO:0000313" key="2">
    <source>
        <dbReference type="Proteomes" id="UP001168096"/>
    </source>
</evidence>
<organism evidence="1 2">
    <name type="scientific">Massilia orientalis</name>
    <dbReference type="NCBI Taxonomy" id="3050128"/>
    <lineage>
        <taxon>Bacteria</taxon>
        <taxon>Pseudomonadati</taxon>
        <taxon>Pseudomonadota</taxon>
        <taxon>Betaproteobacteria</taxon>
        <taxon>Burkholderiales</taxon>
        <taxon>Oxalobacteraceae</taxon>
        <taxon>Telluria group</taxon>
        <taxon>Massilia</taxon>
    </lineage>
</organism>
<sequence>MMFYRKKTVVLAIGLYFALSARAQDTADITAAPAMTVGLVTVVGKATGPLATRNVLTSVDVLDESKIATQAVSHNWQLFGQLPGVMLTQYGQGTTSGKMSIRGFTGEGEINAVKLLIDGIPSNSNDGMMPYLDLAPLLDIRAVELVRGTNDPRYGLHNIAGNANVVTKIGGNYGAARLGYGSFDTRDGQAALGVDRNGFSQNYAASWQKTDGYRAHSDADKSTFSGKWFYSPDNGTSRYGLIVRHHEVRADEPGFLTAAQARADWEQSLPHNATDRGTRRMDQVALQAETALGRQLFWTAQIYHNALNDHRYVTFSAGVRQQERTIEENHTGASTTLTWRPTGRLRVVGGMDTERQDNASQRWFTASEVRQSQTRDQQFDLNTAGGFVQAIYKPVADLTITPALRVDRLTGSYTNLLDGRVYGINDYGLIRQPKLSAVYQVNDAWSVYGNVGRTFQIGIGTATYKVNQTSDLSPSINDGWETGVKFRPLQGVEGRLAVWEQYASNEARRKMNDPANDAENIGETRRRGVDLQLNVQPTARLGVWVGAAVQRARIVKADAASIATQGNEIDHTPHLLYNAGADYNVSDVLRLSGSINGQSDYFLDRTNTTGKFGAYAIVNLSAAYRLGNNLDVELQVRNVADRYYDYVWHDGAQSLHAPGSPRSVNLMLTSRF</sequence>
<accession>A0ACC7M2K6</accession>
<proteinExistence type="predicted"/>
<dbReference type="Proteomes" id="UP001168096">
    <property type="component" value="Unassembled WGS sequence"/>
</dbReference>